<dbReference type="Proteomes" id="UP001293593">
    <property type="component" value="Unassembled WGS sequence"/>
</dbReference>
<comment type="similarity">
    <text evidence="2 9">Belongs to the SWEET sugar transporter family.</text>
</comment>
<evidence type="ECO:0000313" key="11">
    <source>
        <dbReference type="Proteomes" id="UP001293593"/>
    </source>
</evidence>
<feature type="transmembrane region" description="Helical" evidence="9">
    <location>
        <begin position="6"/>
        <end position="25"/>
    </location>
</feature>
<keyword evidence="7 9" id="KW-1133">Transmembrane helix</keyword>
<keyword evidence="11" id="KW-1185">Reference proteome</keyword>
<dbReference type="PANTHER" id="PTHR10791">
    <property type="entry name" value="RAG1-ACTIVATING PROTEIN 1"/>
    <property type="match status" value="1"/>
</dbReference>
<name>A0AAE1IT64_9FABA</name>
<feature type="transmembrane region" description="Helical" evidence="9">
    <location>
        <begin position="71"/>
        <end position="93"/>
    </location>
</feature>
<dbReference type="GO" id="GO:0051260">
    <property type="term" value="P:protein homooligomerization"/>
    <property type="evidence" value="ECO:0007669"/>
    <property type="project" value="UniProtKB-ARBA"/>
</dbReference>
<dbReference type="GO" id="GO:0051119">
    <property type="term" value="F:sugar transmembrane transporter activity"/>
    <property type="evidence" value="ECO:0007669"/>
    <property type="project" value="InterPro"/>
</dbReference>
<gene>
    <name evidence="10" type="ORF">QN277_006724</name>
</gene>
<evidence type="ECO:0000256" key="4">
    <source>
        <dbReference type="ARBA" id="ARBA00022597"/>
    </source>
</evidence>
<accession>A0AAE1IT64</accession>
<protein>
    <recommendedName>
        <fullName evidence="9">Bidirectional sugar transporter SWEET</fullName>
    </recommendedName>
</protein>
<comment type="function">
    <text evidence="9">Mediates both low-affinity uptake and efflux of sugar across the membrane.</text>
</comment>
<comment type="caution">
    <text evidence="10">The sequence shown here is derived from an EMBL/GenBank/DDBJ whole genome shotgun (WGS) entry which is preliminary data.</text>
</comment>
<dbReference type="Pfam" id="PF03083">
    <property type="entry name" value="MtN3_slv"/>
    <property type="match status" value="2"/>
</dbReference>
<evidence type="ECO:0000256" key="9">
    <source>
        <dbReference type="RuleBase" id="RU910715"/>
    </source>
</evidence>
<evidence type="ECO:0000256" key="2">
    <source>
        <dbReference type="ARBA" id="ARBA00007809"/>
    </source>
</evidence>
<feature type="transmembrane region" description="Helical" evidence="9">
    <location>
        <begin position="46"/>
        <end position="65"/>
    </location>
</feature>
<dbReference type="EMBL" id="JAWXYG010000012">
    <property type="protein sequence ID" value="KAK4257091.1"/>
    <property type="molecule type" value="Genomic_DNA"/>
</dbReference>
<dbReference type="GO" id="GO:0005886">
    <property type="term" value="C:plasma membrane"/>
    <property type="evidence" value="ECO:0007669"/>
    <property type="project" value="UniProtKB-SubCell"/>
</dbReference>
<feature type="transmembrane region" description="Helical" evidence="9">
    <location>
        <begin position="102"/>
        <end position="125"/>
    </location>
</feature>
<evidence type="ECO:0000256" key="3">
    <source>
        <dbReference type="ARBA" id="ARBA00022448"/>
    </source>
</evidence>
<reference evidence="10" key="1">
    <citation type="submission" date="2023-10" db="EMBL/GenBank/DDBJ databases">
        <title>Chromosome-level genome of the transformable northern wattle, Acacia crassicarpa.</title>
        <authorList>
            <person name="Massaro I."/>
            <person name="Sinha N.R."/>
            <person name="Poethig S."/>
            <person name="Leichty A.R."/>
        </authorList>
    </citation>
    <scope>NUCLEOTIDE SEQUENCE</scope>
    <source>
        <strain evidence="10">Acra3RX</strain>
        <tissue evidence="10">Leaf</tissue>
    </source>
</reference>
<organism evidence="10 11">
    <name type="scientific">Acacia crassicarpa</name>
    <name type="common">northern wattle</name>
    <dbReference type="NCBI Taxonomy" id="499986"/>
    <lineage>
        <taxon>Eukaryota</taxon>
        <taxon>Viridiplantae</taxon>
        <taxon>Streptophyta</taxon>
        <taxon>Embryophyta</taxon>
        <taxon>Tracheophyta</taxon>
        <taxon>Spermatophyta</taxon>
        <taxon>Magnoliopsida</taxon>
        <taxon>eudicotyledons</taxon>
        <taxon>Gunneridae</taxon>
        <taxon>Pentapetalae</taxon>
        <taxon>rosids</taxon>
        <taxon>fabids</taxon>
        <taxon>Fabales</taxon>
        <taxon>Fabaceae</taxon>
        <taxon>Caesalpinioideae</taxon>
        <taxon>mimosoid clade</taxon>
        <taxon>Acacieae</taxon>
        <taxon>Acacia</taxon>
    </lineage>
</organism>
<keyword evidence="5 9" id="KW-0812">Transmembrane</keyword>
<dbReference type="InterPro" id="IPR004316">
    <property type="entry name" value="SWEET_rpt"/>
</dbReference>
<feature type="transmembrane region" description="Helical" evidence="9">
    <location>
        <begin position="192"/>
        <end position="213"/>
    </location>
</feature>
<feature type="transmembrane region" description="Helical" evidence="9">
    <location>
        <begin position="131"/>
        <end position="152"/>
    </location>
</feature>
<keyword evidence="4 9" id="KW-0762">Sugar transport</keyword>
<sequence>MANTQLLRTIVGIIGNIISFCLFLSPVPTFVKIYKAKSVQQFKPDIYLATIVNCLMWVFYGTPLVTKNNVLVVTTNAVGFVIEMTYVAIFFIYSNRNKRRKILFVLLIEAIYCVVLVFCVLHFAHTLKQRAMVVGIICIIFNILMYFSPLTIMRLVIKTKSVKYMPFLISLANFANGLVWVIYALFRFDINLVIPNGLGALSGLVQLVLYGIYYRTTDWGNENSNSEVSMNNV</sequence>
<dbReference type="GO" id="GO:0012505">
    <property type="term" value="C:endomembrane system"/>
    <property type="evidence" value="ECO:0007669"/>
    <property type="project" value="UniProtKB-SubCell"/>
</dbReference>
<comment type="subcellular location">
    <subcellularLocation>
        <location evidence="9">Cell membrane</location>
        <topology evidence="9">Multi-pass membrane protein</topology>
    </subcellularLocation>
    <subcellularLocation>
        <location evidence="1">Endomembrane system</location>
        <topology evidence="1">Multi-pass membrane protein</topology>
    </subcellularLocation>
</comment>
<evidence type="ECO:0000256" key="1">
    <source>
        <dbReference type="ARBA" id="ARBA00004127"/>
    </source>
</evidence>
<evidence type="ECO:0000256" key="5">
    <source>
        <dbReference type="ARBA" id="ARBA00022692"/>
    </source>
</evidence>
<keyword evidence="8 9" id="KW-0472">Membrane</keyword>
<keyword evidence="3 9" id="KW-0813">Transport</keyword>
<evidence type="ECO:0000256" key="7">
    <source>
        <dbReference type="ARBA" id="ARBA00022989"/>
    </source>
</evidence>
<dbReference type="Gene3D" id="1.20.1280.290">
    <property type="match status" value="2"/>
</dbReference>
<dbReference type="InterPro" id="IPR047664">
    <property type="entry name" value="SWEET"/>
</dbReference>
<dbReference type="AlphaFoldDB" id="A0AAE1IT64"/>
<evidence type="ECO:0000256" key="6">
    <source>
        <dbReference type="ARBA" id="ARBA00022737"/>
    </source>
</evidence>
<dbReference type="FunFam" id="1.20.1280.290:FF:000001">
    <property type="entry name" value="Bidirectional sugar transporter SWEET"/>
    <property type="match status" value="1"/>
</dbReference>
<keyword evidence="6" id="KW-0677">Repeat</keyword>
<proteinExistence type="inferred from homology"/>
<evidence type="ECO:0000256" key="8">
    <source>
        <dbReference type="ARBA" id="ARBA00023136"/>
    </source>
</evidence>
<evidence type="ECO:0000313" key="10">
    <source>
        <dbReference type="EMBL" id="KAK4257091.1"/>
    </source>
</evidence>
<dbReference type="FunFam" id="1.20.1280.290:FF:000002">
    <property type="entry name" value="Bidirectional sugar transporter SWEET"/>
    <property type="match status" value="1"/>
</dbReference>
<feature type="transmembrane region" description="Helical" evidence="9">
    <location>
        <begin position="164"/>
        <end position="186"/>
    </location>
</feature>
<dbReference type="PANTHER" id="PTHR10791:SF159">
    <property type="entry name" value="BIDIRECTIONAL SUGAR TRANSPORTER SWEET5"/>
    <property type="match status" value="1"/>
</dbReference>